<name>A0ABS7I395_9MICO</name>
<evidence type="ECO:0008006" key="5">
    <source>
        <dbReference type="Google" id="ProtNLM"/>
    </source>
</evidence>
<accession>A0ABS7I395</accession>
<keyword evidence="2" id="KW-1133">Transmembrane helix</keyword>
<comment type="caution">
    <text evidence="3">The sequence shown here is derived from an EMBL/GenBank/DDBJ whole genome shotgun (WGS) entry which is preliminary data.</text>
</comment>
<dbReference type="EMBL" id="JAEUAX010000010">
    <property type="protein sequence ID" value="MBW9111302.1"/>
    <property type="molecule type" value="Genomic_DNA"/>
</dbReference>
<keyword evidence="4" id="KW-1185">Reference proteome</keyword>
<dbReference type="RefSeq" id="WP_220340289.1">
    <property type="nucleotide sequence ID" value="NZ_JAEUAX010000010.1"/>
</dbReference>
<keyword evidence="2" id="KW-0812">Transmembrane</keyword>
<dbReference type="Proteomes" id="UP000777440">
    <property type="component" value="Unassembled WGS sequence"/>
</dbReference>
<feature type="region of interest" description="Disordered" evidence="1">
    <location>
        <begin position="1"/>
        <end position="23"/>
    </location>
</feature>
<gene>
    <name evidence="3" type="ORF">JNB61_16115</name>
</gene>
<protein>
    <recommendedName>
        <fullName evidence="5">CU044_5270 family protein</fullName>
    </recommendedName>
</protein>
<evidence type="ECO:0000256" key="2">
    <source>
        <dbReference type="SAM" id="Phobius"/>
    </source>
</evidence>
<evidence type="ECO:0000313" key="3">
    <source>
        <dbReference type="EMBL" id="MBW9111302.1"/>
    </source>
</evidence>
<sequence>MNDDELTSRLRAARPQTARRGDALEPRYETLLKRIMAEPDADDMSGSRRISAWRGRPIWLVAASVLLVMVFGALGSIALLQPSPAVAATPRLLTPEPVDGTSKENLMRISDAAREPEPEEGGPIRFQTWALSFDPEAATPPQFIVPEEHEIEHLPDGGVKVTVRAGVPYDASGQPVAEPTPTPGTVLWSDVQSHGDAVRIFGPAPTEVADMAGFFDESGTVPARTSGEYFSAVRLLLSEQNLSNEQRAALIEFLATLPDVDVDGTVTDRLGRDGVAFSTESRSPGEYRDTLVLSPTGGILSYEVTYTGSSRTDIQAPAVIEYIAWE</sequence>
<reference evidence="3 4" key="1">
    <citation type="journal article" date="2021" name="MBio">
        <title>Poor Competitiveness of Bradyrhizobium in Pigeon Pea Root Colonization in Indian Soils.</title>
        <authorList>
            <person name="Chalasani D."/>
            <person name="Basu A."/>
            <person name="Pullabhotla S.V.S.R.N."/>
            <person name="Jorrin B."/>
            <person name="Neal A.L."/>
            <person name="Poole P.S."/>
            <person name="Podile A.R."/>
            <person name="Tkacz A."/>
        </authorList>
    </citation>
    <scope>NUCLEOTIDE SEQUENCE [LARGE SCALE GENOMIC DNA]</scope>
    <source>
        <strain evidence="3 4">HU12</strain>
    </source>
</reference>
<feature type="transmembrane region" description="Helical" evidence="2">
    <location>
        <begin position="58"/>
        <end position="80"/>
    </location>
</feature>
<organism evidence="3 4">
    <name type="scientific">Microbacterium ureisolvens</name>
    <dbReference type="NCBI Taxonomy" id="2781186"/>
    <lineage>
        <taxon>Bacteria</taxon>
        <taxon>Bacillati</taxon>
        <taxon>Actinomycetota</taxon>
        <taxon>Actinomycetes</taxon>
        <taxon>Micrococcales</taxon>
        <taxon>Microbacteriaceae</taxon>
        <taxon>Microbacterium</taxon>
    </lineage>
</organism>
<keyword evidence="2" id="KW-0472">Membrane</keyword>
<evidence type="ECO:0000313" key="4">
    <source>
        <dbReference type="Proteomes" id="UP000777440"/>
    </source>
</evidence>
<proteinExistence type="predicted"/>
<evidence type="ECO:0000256" key="1">
    <source>
        <dbReference type="SAM" id="MobiDB-lite"/>
    </source>
</evidence>